<feature type="compositionally biased region" description="Low complexity" evidence="1">
    <location>
        <begin position="30"/>
        <end position="39"/>
    </location>
</feature>
<feature type="region of interest" description="Disordered" evidence="1">
    <location>
        <begin position="1"/>
        <end position="55"/>
    </location>
</feature>
<dbReference type="GeneID" id="36844547"/>
<proteinExistence type="predicted"/>
<reference evidence="2" key="1">
    <citation type="journal article" date="2018" name="Nat. Commun.">
        <title>Diversity and evolution of the emerging Pandoraviridae family.</title>
        <authorList>
            <person name="Legendre M."/>
            <person name="Fabre E."/>
            <person name="Poirot O."/>
            <person name="Jeudy S."/>
            <person name="Lartigue A."/>
            <person name="Alempic J.M."/>
            <person name="Beucher L."/>
            <person name="Philippe N."/>
            <person name="Bertaux L."/>
            <person name="Christo-Foroux E."/>
            <person name="Labadie K."/>
            <person name="Coute Y."/>
            <person name="Abergel C."/>
            <person name="Claverie J.M."/>
        </authorList>
    </citation>
    <scope>NUCLEOTIDE SEQUENCE [LARGE SCALE GENOMIC DNA]</scope>
    <source>
        <strain evidence="2">Quercus</strain>
    </source>
</reference>
<feature type="compositionally biased region" description="Acidic residues" evidence="1">
    <location>
        <begin position="14"/>
        <end position="26"/>
    </location>
</feature>
<accession>A0A2U7UAF7</accession>
<sequence>MEDDDDQHAMQIEIVDDGGDTVDDVECQANGDSDNGNSNVDDDAQNSIDDSSAEDDDCDCDDILFDEAMTHAVLDVEAEEAALVTLCHRAREGLLTPEQGVELARLKAGDILDGVRLADISPAHGSHTDGRLVMRYARMWSHLADSRACIAFLSSRVDAWPPTLADVEQAYRDLDDAYRERCRTHDGDDDNDNNEEEEENAAQSLIAYLIDDARAGDPYPGDMLADALGQALQRMAAGVMSQRWPQYRDPFAGRSVPRHAHGSGCVSSTAEGDLDYYVVVARRSDTVEAVLLAVIEGSGACAVAGASLLHEAPCDRIAASMPVDVAGLCPSVRPYAFLLPTFLGAIANVLHIAPQPAVDEDAMGSGEVIISGARHVADSLQPLPSLFDMPRSVIAALDEIDDRVYAWRQPDELGGLWIEPGQLALALSLAAGARAAGAVDPPPSSLADRAAAVYDGPLDAPGLCADAAALIAARIWRRVCADAADDMGRLPGAERLVDVALALDVAPTDVERAVPELLCGRLIEPAVRAMVRARGLGIVADVQTMDTSGHPALDPPVIEAMGVAARLAPEDDPTSNGVMVLADVIARQGGRVDVERDLSCSHRLAGALTRTLWPSASIDERAAWTRLYAVDPASHPDPPDVALLETLASRMGIQVGDHHRATAGALCGLLALAVHWPA</sequence>
<protein>
    <submittedName>
        <fullName evidence="2">Uncharacterized protein</fullName>
    </submittedName>
</protein>
<evidence type="ECO:0000313" key="2">
    <source>
        <dbReference type="EMBL" id="AVK75406.1"/>
    </source>
</evidence>
<dbReference type="KEGG" id="vg:36844547"/>
<organism evidence="2">
    <name type="scientific">Pandoravirus quercus</name>
    <dbReference type="NCBI Taxonomy" id="2107709"/>
    <lineage>
        <taxon>Viruses</taxon>
        <taxon>Pandoravirus</taxon>
    </lineage>
</organism>
<dbReference type="RefSeq" id="YP_009483675.1">
    <property type="nucleotide sequence ID" value="NC_037667.1"/>
</dbReference>
<gene>
    <name evidence="2" type="ORF">pqer_cds_984</name>
</gene>
<evidence type="ECO:0000256" key="1">
    <source>
        <dbReference type="SAM" id="MobiDB-lite"/>
    </source>
</evidence>
<dbReference type="EMBL" id="MG011689">
    <property type="protein sequence ID" value="AVK75406.1"/>
    <property type="molecule type" value="Genomic_DNA"/>
</dbReference>
<name>A0A2U7UAF7_9VIRU</name>
<dbReference type="Proteomes" id="UP000248852">
    <property type="component" value="Segment"/>
</dbReference>